<feature type="non-terminal residue" evidence="1">
    <location>
        <position position="43"/>
    </location>
</feature>
<proteinExistence type="predicted"/>
<dbReference type="EMBL" id="UINC01086595">
    <property type="protein sequence ID" value="SVC35206.1"/>
    <property type="molecule type" value="Genomic_DNA"/>
</dbReference>
<dbReference type="AlphaFoldDB" id="A0A382LEY7"/>
<organism evidence="1">
    <name type="scientific">marine metagenome</name>
    <dbReference type="NCBI Taxonomy" id="408172"/>
    <lineage>
        <taxon>unclassified sequences</taxon>
        <taxon>metagenomes</taxon>
        <taxon>ecological metagenomes</taxon>
    </lineage>
</organism>
<sequence>MAESRSNSMRIDRPVYLMNGKNKIREEKTLFAVILAAGESKRF</sequence>
<gene>
    <name evidence="1" type="ORF">METZ01_LOCUS288060</name>
</gene>
<protein>
    <submittedName>
        <fullName evidence="1">Uncharacterized protein</fullName>
    </submittedName>
</protein>
<accession>A0A382LEY7</accession>
<reference evidence="1" key="1">
    <citation type="submission" date="2018-05" db="EMBL/GenBank/DDBJ databases">
        <authorList>
            <person name="Lanie J.A."/>
            <person name="Ng W.-L."/>
            <person name="Kazmierczak K.M."/>
            <person name="Andrzejewski T.M."/>
            <person name="Davidsen T.M."/>
            <person name="Wayne K.J."/>
            <person name="Tettelin H."/>
            <person name="Glass J.I."/>
            <person name="Rusch D."/>
            <person name="Podicherti R."/>
            <person name="Tsui H.-C.T."/>
            <person name="Winkler M.E."/>
        </authorList>
    </citation>
    <scope>NUCLEOTIDE SEQUENCE</scope>
</reference>
<evidence type="ECO:0000313" key="1">
    <source>
        <dbReference type="EMBL" id="SVC35206.1"/>
    </source>
</evidence>
<name>A0A382LEY7_9ZZZZ</name>